<dbReference type="GO" id="GO:0006355">
    <property type="term" value="P:regulation of DNA-templated transcription"/>
    <property type="evidence" value="ECO:0007669"/>
    <property type="project" value="UniProtKB-UniRule"/>
</dbReference>
<evidence type="ECO:0000256" key="8">
    <source>
        <dbReference type="HAMAP-Rule" id="MF_00381"/>
    </source>
</evidence>
<dbReference type="AlphaFoldDB" id="A0A2P5KEH7"/>
<accession>A0A2P5KEH7</accession>
<reference evidence="12 13" key="1">
    <citation type="submission" date="2018-01" db="EMBL/GenBank/DDBJ databases">
        <title>Genomic Encyclopedia of Type Strains, Phase III (KMG-III): the genomes of soil and plant-associated and newly described type strains.</title>
        <authorList>
            <person name="Whitman W."/>
        </authorList>
    </citation>
    <scope>NUCLEOTIDE SEQUENCE [LARGE SCALE GENOMIC DNA]</scope>
    <source>
        <strain evidence="12 13">HKI456</strain>
    </source>
</reference>
<keyword evidence="6 8" id="KW-0804">Transcription</keyword>
<dbReference type="PANTHER" id="PTHR33175">
    <property type="entry name" value="DNA-BINDING PROTEIN HU"/>
    <property type="match status" value="1"/>
</dbReference>
<dbReference type="GO" id="GO:0030527">
    <property type="term" value="F:structural constituent of chromatin"/>
    <property type="evidence" value="ECO:0007669"/>
    <property type="project" value="InterPro"/>
</dbReference>
<evidence type="ECO:0000256" key="11">
    <source>
        <dbReference type="SAM" id="MobiDB-lite"/>
    </source>
</evidence>
<evidence type="ECO:0000256" key="2">
    <source>
        <dbReference type="ARBA" id="ARBA00018700"/>
    </source>
</evidence>
<evidence type="ECO:0000256" key="9">
    <source>
        <dbReference type="RuleBase" id="RU003939"/>
    </source>
</evidence>
<comment type="function">
    <text evidence="8 10">This protein is one of the two subunits of integration host factor, a specific DNA-binding protein that functions in genetic recombination as well as in transcriptional and translational control.</text>
</comment>
<dbReference type="InterPro" id="IPR005685">
    <property type="entry name" value="IHF_beta"/>
</dbReference>
<dbReference type="PANTHER" id="PTHR33175:SF5">
    <property type="entry name" value="INTEGRATION HOST FACTOR SUBUNIT BETA"/>
    <property type="match status" value="1"/>
</dbReference>
<protein>
    <recommendedName>
        <fullName evidence="2 8">Integration host factor subunit beta</fullName>
        <shortName evidence="8">IHF-beta</shortName>
    </recommendedName>
</protein>
<gene>
    <name evidence="8" type="primary">ihfB</name>
    <name evidence="8" type="synonym">himD</name>
    <name evidence="12" type="ORF">B0O95_101178</name>
</gene>
<dbReference type="Gene3D" id="4.10.520.10">
    <property type="entry name" value="IHF-like DNA-binding proteins"/>
    <property type="match status" value="1"/>
</dbReference>
<dbReference type="Pfam" id="PF00216">
    <property type="entry name" value="Bac_DNA_binding"/>
    <property type="match status" value="1"/>
</dbReference>
<proteinExistence type="inferred from homology"/>
<keyword evidence="4 8" id="KW-0805">Transcription regulation</keyword>
<dbReference type="RefSeq" id="WP_104076181.1">
    <property type="nucleotide sequence ID" value="NZ_CP062178.1"/>
</dbReference>
<name>A0A2P5KEH7_9BURK</name>
<evidence type="ECO:0000256" key="1">
    <source>
        <dbReference type="ARBA" id="ARBA00010529"/>
    </source>
</evidence>
<feature type="region of interest" description="Disordered" evidence="11">
    <location>
        <begin position="81"/>
        <end position="109"/>
    </location>
</feature>
<dbReference type="Proteomes" id="UP000243096">
    <property type="component" value="Unassembled WGS sequence"/>
</dbReference>
<dbReference type="GO" id="GO:0005694">
    <property type="term" value="C:chromosome"/>
    <property type="evidence" value="ECO:0007669"/>
    <property type="project" value="InterPro"/>
</dbReference>
<dbReference type="GO" id="GO:0006310">
    <property type="term" value="P:DNA recombination"/>
    <property type="evidence" value="ECO:0007669"/>
    <property type="project" value="UniProtKB-UniRule"/>
</dbReference>
<keyword evidence="5 8" id="KW-0238">DNA-binding</keyword>
<comment type="similarity">
    <text evidence="1 8 9">Belongs to the bacterial histone-like protein family.</text>
</comment>
<dbReference type="InterPro" id="IPR000119">
    <property type="entry name" value="Hist_DNA-bd"/>
</dbReference>
<evidence type="ECO:0000256" key="10">
    <source>
        <dbReference type="RuleBase" id="RU003941"/>
    </source>
</evidence>
<evidence type="ECO:0000256" key="4">
    <source>
        <dbReference type="ARBA" id="ARBA00023015"/>
    </source>
</evidence>
<evidence type="ECO:0000256" key="5">
    <source>
        <dbReference type="ARBA" id="ARBA00023125"/>
    </source>
</evidence>
<dbReference type="GO" id="GO:0006417">
    <property type="term" value="P:regulation of translation"/>
    <property type="evidence" value="ECO:0007669"/>
    <property type="project" value="UniProtKB-UniRule"/>
</dbReference>
<dbReference type="EMBL" id="PRDW01000001">
    <property type="protein sequence ID" value="PPB85089.1"/>
    <property type="molecule type" value="Genomic_DNA"/>
</dbReference>
<keyword evidence="13" id="KW-1185">Reference proteome</keyword>
<keyword evidence="3 8" id="KW-0810">Translation regulation</keyword>
<dbReference type="PRINTS" id="PR01727">
    <property type="entry name" value="DNABINDINGHU"/>
</dbReference>
<dbReference type="InterPro" id="IPR010992">
    <property type="entry name" value="IHF-like_DNA-bd_dom_sf"/>
</dbReference>
<evidence type="ECO:0000256" key="6">
    <source>
        <dbReference type="ARBA" id="ARBA00023163"/>
    </source>
</evidence>
<dbReference type="CDD" id="cd13836">
    <property type="entry name" value="IHF_B"/>
    <property type="match status" value="1"/>
</dbReference>
<keyword evidence="7 8" id="KW-0233">DNA recombination</keyword>
<dbReference type="NCBIfam" id="TIGR00988">
    <property type="entry name" value="hip"/>
    <property type="match status" value="1"/>
</dbReference>
<evidence type="ECO:0000256" key="7">
    <source>
        <dbReference type="ARBA" id="ARBA00023172"/>
    </source>
</evidence>
<dbReference type="SMART" id="SM00411">
    <property type="entry name" value="BHL"/>
    <property type="match status" value="1"/>
</dbReference>
<organism evidence="12 13">
    <name type="scientific">Mycetohabitans endofungorum</name>
    <dbReference type="NCBI Taxonomy" id="417203"/>
    <lineage>
        <taxon>Bacteria</taxon>
        <taxon>Pseudomonadati</taxon>
        <taxon>Pseudomonadota</taxon>
        <taxon>Betaproteobacteria</taxon>
        <taxon>Burkholderiales</taxon>
        <taxon>Burkholderiaceae</taxon>
        <taxon>Mycetohabitans</taxon>
    </lineage>
</organism>
<evidence type="ECO:0000256" key="3">
    <source>
        <dbReference type="ARBA" id="ARBA00022845"/>
    </source>
</evidence>
<evidence type="ECO:0000313" key="12">
    <source>
        <dbReference type="EMBL" id="PPB85089.1"/>
    </source>
</evidence>
<comment type="caution">
    <text evidence="12">The sequence shown here is derived from an EMBL/GenBank/DDBJ whole genome shotgun (WGS) entry which is preliminary data.</text>
</comment>
<dbReference type="OrthoDB" id="9804203at2"/>
<dbReference type="HAMAP" id="MF_00381">
    <property type="entry name" value="IHF_beta"/>
    <property type="match status" value="1"/>
</dbReference>
<sequence length="109" mass="12012">MTKSELVAQLALRFPQLVLKDADFAVKAMLDAMSDALANGHRIEIRGFGSFALNRRPARVGRNPKSGERVQVPEKWVPHFKPGKELRERVDGKAGQPMKADSVDASDDA</sequence>
<comment type="subunit">
    <text evidence="8 10">Heterodimer of an alpha and a beta chain.</text>
</comment>
<evidence type="ECO:0000313" key="13">
    <source>
        <dbReference type="Proteomes" id="UP000243096"/>
    </source>
</evidence>
<dbReference type="GO" id="GO:0003677">
    <property type="term" value="F:DNA binding"/>
    <property type="evidence" value="ECO:0007669"/>
    <property type="project" value="UniProtKB-UniRule"/>
</dbReference>
<dbReference type="SUPFAM" id="SSF47729">
    <property type="entry name" value="IHF-like DNA-binding proteins"/>
    <property type="match status" value="1"/>
</dbReference>
<dbReference type="NCBIfam" id="NF001222">
    <property type="entry name" value="PRK00199.1"/>
    <property type="match status" value="1"/>
</dbReference>
<dbReference type="GO" id="GO:0005829">
    <property type="term" value="C:cytosol"/>
    <property type="evidence" value="ECO:0007669"/>
    <property type="project" value="TreeGrafter"/>
</dbReference>
<feature type="compositionally biased region" description="Basic and acidic residues" evidence="11">
    <location>
        <begin position="82"/>
        <end position="92"/>
    </location>
</feature>